<reference evidence="8 9" key="1">
    <citation type="journal article" date="2015" name="Environ. Microbiol.">
        <title>Genome analyses suggest the presence of polyploidy and recent human-driven expansions in eight global populations of the honeybee pathogen Nosema ceranae.</title>
        <authorList>
            <person name="Pelin A."/>
            <person name="Selman M."/>
            <person name="Aris-Brosou S."/>
            <person name="Farinelli L."/>
            <person name="Corradi N."/>
        </authorList>
    </citation>
    <scope>NUCLEOTIDE SEQUENCE [LARGE SCALE GENOMIC DNA]</scope>
    <source>
        <strain evidence="8 9">PA08 1199</strain>
    </source>
</reference>
<dbReference type="VEuPathDB" id="MicrosporidiaDB:G9O61_00g002060"/>
<dbReference type="InterPro" id="IPR024096">
    <property type="entry name" value="NO_sig/Golgi_transp_ligand-bd"/>
</dbReference>
<dbReference type="Proteomes" id="UP000034350">
    <property type="component" value="Unassembled WGS sequence"/>
</dbReference>
<evidence type="ECO:0000256" key="1">
    <source>
        <dbReference type="ARBA" id="ARBA00004240"/>
    </source>
</evidence>
<evidence type="ECO:0000256" key="5">
    <source>
        <dbReference type="ARBA" id="ARBA00022824"/>
    </source>
</evidence>
<dbReference type="Gene3D" id="3.30.1380.20">
    <property type="entry name" value="Trafficking protein particle complex subunit 3"/>
    <property type="match status" value="1"/>
</dbReference>
<dbReference type="InterPro" id="IPR007194">
    <property type="entry name" value="TRAPP_component"/>
</dbReference>
<sequence length="152" mass="17794">MKEDNDFLKYAICALIQDLKDNNEDIEQEMKKVGHILGRMALEHDDFQRELDLESLLYKITYTFLDKIYSTSRKLEVSTKNSKEYYIFEHEPLFSQHVSLPESWKDFCPESIMSGVIEYALLASGFECEVNGYIKPCKNNTNTVVYQIKLND</sequence>
<comment type="subcellular location">
    <subcellularLocation>
        <location evidence="1">Endoplasmic reticulum</location>
    </subcellularLocation>
    <subcellularLocation>
        <location evidence="2">Golgi apparatus</location>
    </subcellularLocation>
</comment>
<dbReference type="GO" id="GO:0006888">
    <property type="term" value="P:endoplasmic reticulum to Golgi vesicle-mediated transport"/>
    <property type="evidence" value="ECO:0007669"/>
    <property type="project" value="TreeGrafter"/>
</dbReference>
<protein>
    <submittedName>
        <fullName evidence="8">Transport protein particle complex subunit</fullName>
    </submittedName>
</protein>
<dbReference type="InterPro" id="IPR016696">
    <property type="entry name" value="TRAPP-I_su5"/>
</dbReference>
<evidence type="ECO:0000256" key="3">
    <source>
        <dbReference type="ARBA" id="ARBA00006218"/>
    </source>
</evidence>
<evidence type="ECO:0000256" key="2">
    <source>
        <dbReference type="ARBA" id="ARBA00004555"/>
    </source>
</evidence>
<dbReference type="VEuPathDB" id="MicrosporidiaDB:AAJ76_100085744"/>
<evidence type="ECO:0000313" key="8">
    <source>
        <dbReference type="EMBL" id="KKO76660.1"/>
    </source>
</evidence>
<proteinExistence type="inferred from homology"/>
<dbReference type="SUPFAM" id="SSF111126">
    <property type="entry name" value="Ligand-binding domain in the NO signalling and Golgi transport"/>
    <property type="match status" value="1"/>
</dbReference>
<dbReference type="AlphaFoldDB" id="A0A0F9WJF2"/>
<accession>A0A0F9WJF2</accession>
<dbReference type="GeneID" id="36318568"/>
<comment type="similarity">
    <text evidence="3">Belongs to the TRAPP small subunits family. BET3 subfamily.</text>
</comment>
<name>A0A0F9WJF2_9MICR</name>
<dbReference type="GO" id="GO:0005783">
    <property type="term" value="C:endoplasmic reticulum"/>
    <property type="evidence" value="ECO:0007669"/>
    <property type="project" value="UniProtKB-SubCell"/>
</dbReference>
<dbReference type="OrthoDB" id="10254842at2759"/>
<dbReference type="RefSeq" id="XP_024332402.1">
    <property type="nucleotide sequence ID" value="XM_024473671.1"/>
</dbReference>
<dbReference type="VEuPathDB" id="MicrosporidiaDB:NCER_100992"/>
<dbReference type="PANTHER" id="PTHR20902:SF0">
    <property type="entry name" value="TRAFFICKING PROTEIN PARTICLE COMPLEX SUBUNIT 5"/>
    <property type="match status" value="1"/>
</dbReference>
<keyword evidence="7" id="KW-0333">Golgi apparatus</keyword>
<evidence type="ECO:0000256" key="6">
    <source>
        <dbReference type="ARBA" id="ARBA00022892"/>
    </source>
</evidence>
<keyword evidence="5" id="KW-0256">Endoplasmic reticulum</keyword>
<dbReference type="GO" id="GO:1990072">
    <property type="term" value="C:TRAPPIII protein complex"/>
    <property type="evidence" value="ECO:0007669"/>
    <property type="project" value="TreeGrafter"/>
</dbReference>
<keyword evidence="4" id="KW-0813">Transport</keyword>
<dbReference type="CDD" id="cd14943">
    <property type="entry name" value="TRAPPC5_Trs31"/>
    <property type="match status" value="1"/>
</dbReference>
<dbReference type="GO" id="GO:1990070">
    <property type="term" value="C:TRAPPI protein complex"/>
    <property type="evidence" value="ECO:0007669"/>
    <property type="project" value="TreeGrafter"/>
</dbReference>
<keyword evidence="6" id="KW-0931">ER-Golgi transport</keyword>
<keyword evidence="9" id="KW-1185">Reference proteome</keyword>
<comment type="caution">
    <text evidence="8">The sequence shown here is derived from an EMBL/GenBank/DDBJ whole genome shotgun (WGS) entry which is preliminary data.</text>
</comment>
<dbReference type="Pfam" id="PF04051">
    <property type="entry name" value="TRAPP"/>
    <property type="match status" value="1"/>
</dbReference>
<evidence type="ECO:0000256" key="4">
    <source>
        <dbReference type="ARBA" id="ARBA00022448"/>
    </source>
</evidence>
<evidence type="ECO:0000256" key="7">
    <source>
        <dbReference type="ARBA" id="ARBA00023034"/>
    </source>
</evidence>
<gene>
    <name evidence="8" type="ORF">AAJ76_100085744</name>
</gene>
<evidence type="ECO:0000313" key="9">
    <source>
        <dbReference type="Proteomes" id="UP000034350"/>
    </source>
</evidence>
<dbReference type="GO" id="GO:1990071">
    <property type="term" value="C:TRAPPII protein complex"/>
    <property type="evidence" value="ECO:0007669"/>
    <property type="project" value="TreeGrafter"/>
</dbReference>
<dbReference type="OMA" id="CYETIFA"/>
<dbReference type="PANTHER" id="PTHR20902">
    <property type="entry name" value="41-2 PROTEIN ANTIGEN-RELATED"/>
    <property type="match status" value="1"/>
</dbReference>
<organism evidence="8 9">
    <name type="scientific">Vairimorpha ceranae</name>
    <dbReference type="NCBI Taxonomy" id="40302"/>
    <lineage>
        <taxon>Eukaryota</taxon>
        <taxon>Fungi</taxon>
        <taxon>Fungi incertae sedis</taxon>
        <taxon>Microsporidia</taxon>
        <taxon>Nosematidae</taxon>
        <taxon>Vairimorpha</taxon>
    </lineage>
</organism>
<dbReference type="EMBL" id="JPQZ01000001">
    <property type="protein sequence ID" value="KKO76660.1"/>
    <property type="molecule type" value="Genomic_DNA"/>
</dbReference>